<gene>
    <name evidence="2" type="ORF">L484_002804</name>
</gene>
<dbReference type="PROSITE" id="PS51434">
    <property type="entry name" value="NUP_C"/>
    <property type="match status" value="1"/>
</dbReference>
<feature type="domain" description="Peptidase S59" evidence="1">
    <location>
        <begin position="49"/>
        <end position="67"/>
    </location>
</feature>
<evidence type="ECO:0000259" key="1">
    <source>
        <dbReference type="PROSITE" id="PS51434"/>
    </source>
</evidence>
<dbReference type="Proteomes" id="UP000030645">
    <property type="component" value="Unassembled WGS sequence"/>
</dbReference>
<keyword evidence="3" id="KW-1185">Reference proteome</keyword>
<evidence type="ECO:0000313" key="3">
    <source>
        <dbReference type="Proteomes" id="UP000030645"/>
    </source>
</evidence>
<protein>
    <recommendedName>
        <fullName evidence="1">Peptidase S59 domain-containing protein</fullName>
    </recommendedName>
</protein>
<dbReference type="GO" id="GO:0017056">
    <property type="term" value="F:structural constituent of nuclear pore"/>
    <property type="evidence" value="ECO:0007669"/>
    <property type="project" value="InterPro"/>
</dbReference>
<dbReference type="InterPro" id="IPR007230">
    <property type="entry name" value="Nup98_auto-Pept-S59_dom"/>
</dbReference>
<evidence type="ECO:0000313" key="2">
    <source>
        <dbReference type="EMBL" id="EXB94257.1"/>
    </source>
</evidence>
<accession>W9S8J2</accession>
<dbReference type="AlphaFoldDB" id="W9S8J2"/>
<reference evidence="3" key="1">
    <citation type="submission" date="2013-01" db="EMBL/GenBank/DDBJ databases">
        <title>Draft Genome Sequence of a Mulberry Tree, Morus notabilis C.K. Schneid.</title>
        <authorList>
            <person name="He N."/>
            <person name="Zhao S."/>
        </authorList>
    </citation>
    <scope>NUCLEOTIDE SEQUENCE</scope>
</reference>
<name>W9S8J2_9ROSA</name>
<organism evidence="2 3">
    <name type="scientific">Morus notabilis</name>
    <dbReference type="NCBI Taxonomy" id="981085"/>
    <lineage>
        <taxon>Eukaryota</taxon>
        <taxon>Viridiplantae</taxon>
        <taxon>Streptophyta</taxon>
        <taxon>Embryophyta</taxon>
        <taxon>Tracheophyta</taxon>
        <taxon>Spermatophyta</taxon>
        <taxon>Magnoliopsida</taxon>
        <taxon>eudicotyledons</taxon>
        <taxon>Gunneridae</taxon>
        <taxon>Pentapetalae</taxon>
        <taxon>rosids</taxon>
        <taxon>fabids</taxon>
        <taxon>Rosales</taxon>
        <taxon>Moraceae</taxon>
        <taxon>Moreae</taxon>
        <taxon>Morus</taxon>
    </lineage>
</organism>
<sequence length="67" mass="7747">MARKTQKAQRSFQIRPMDFGGVSLKLLEIQIPSLSEFSASMALMPKLWRSDYYTEPRIQELAAKERA</sequence>
<proteinExistence type="predicted"/>
<dbReference type="EMBL" id="KE345141">
    <property type="protein sequence ID" value="EXB94257.1"/>
    <property type="molecule type" value="Genomic_DNA"/>
</dbReference>
<dbReference type="GO" id="GO:0005643">
    <property type="term" value="C:nuclear pore"/>
    <property type="evidence" value="ECO:0007669"/>
    <property type="project" value="InterPro"/>
</dbReference>